<dbReference type="CDD" id="cd00229">
    <property type="entry name" value="SGNH_hydrolase"/>
    <property type="match status" value="1"/>
</dbReference>
<dbReference type="SUPFAM" id="SSF52266">
    <property type="entry name" value="SGNH hydrolase"/>
    <property type="match status" value="1"/>
</dbReference>
<gene>
    <name evidence="2" type="ORF">SAMN05660748_0284</name>
</gene>
<organism evidence="2 3">
    <name type="scientific">Blastococcus aggregatus</name>
    <dbReference type="NCBI Taxonomy" id="38502"/>
    <lineage>
        <taxon>Bacteria</taxon>
        <taxon>Bacillati</taxon>
        <taxon>Actinomycetota</taxon>
        <taxon>Actinomycetes</taxon>
        <taxon>Geodermatophilales</taxon>
        <taxon>Geodermatophilaceae</taxon>
        <taxon>Blastococcus</taxon>
    </lineage>
</organism>
<dbReference type="InterPro" id="IPR036514">
    <property type="entry name" value="SGNH_hydro_sf"/>
</dbReference>
<dbReference type="EMBL" id="OBQI01000001">
    <property type="protein sequence ID" value="SOC46503.1"/>
    <property type="molecule type" value="Genomic_DNA"/>
</dbReference>
<dbReference type="AlphaFoldDB" id="A0A285UXI8"/>
<sequence length="224" mass="22813">MIVGLAVLLVAGGAGGYLLWQDRQDPPLCVAAEAGRDELLHRPYEGGGSRAVLVIGDSYTQGTGVGGPDLAWSAQLAGLADATVTVDGMSSTGYTTAGFCSGEPFAYGDRLVEHDLGDDTTLVVQGSVNDGLAGEPDEVRSSADALLDEAEGAARVVVVGPPTIPALDPAVLDTIEQGLAAAAQAHDAVYVSLLGQDIPISDDRIHPTADGQARIALLVADALR</sequence>
<dbReference type="Proteomes" id="UP000219435">
    <property type="component" value="Unassembled WGS sequence"/>
</dbReference>
<proteinExistence type="predicted"/>
<accession>A0A285UXI8</accession>
<name>A0A285UXI8_9ACTN</name>
<keyword evidence="3" id="KW-1185">Reference proteome</keyword>
<evidence type="ECO:0000313" key="2">
    <source>
        <dbReference type="EMBL" id="SOC46503.1"/>
    </source>
</evidence>
<dbReference type="Pfam" id="PF13472">
    <property type="entry name" value="Lipase_GDSL_2"/>
    <property type="match status" value="1"/>
</dbReference>
<evidence type="ECO:0000313" key="3">
    <source>
        <dbReference type="Proteomes" id="UP000219435"/>
    </source>
</evidence>
<dbReference type="InterPro" id="IPR013830">
    <property type="entry name" value="SGNH_hydro"/>
</dbReference>
<reference evidence="3" key="1">
    <citation type="submission" date="2017-08" db="EMBL/GenBank/DDBJ databases">
        <authorList>
            <person name="Varghese N."/>
            <person name="Submissions S."/>
        </authorList>
    </citation>
    <scope>NUCLEOTIDE SEQUENCE [LARGE SCALE GENOMIC DNA]</scope>
    <source>
        <strain evidence="3">DSM 4725</strain>
    </source>
</reference>
<feature type="domain" description="SGNH hydrolase-type esterase" evidence="1">
    <location>
        <begin position="54"/>
        <end position="214"/>
    </location>
</feature>
<evidence type="ECO:0000259" key="1">
    <source>
        <dbReference type="Pfam" id="PF13472"/>
    </source>
</evidence>
<protein>
    <submittedName>
        <fullName evidence="2">Lysophospholipase L1</fullName>
    </submittedName>
</protein>
<dbReference type="Gene3D" id="3.40.50.1110">
    <property type="entry name" value="SGNH hydrolase"/>
    <property type="match status" value="1"/>
</dbReference>